<organism evidence="1 2">
    <name type="scientific">Candidatus Burkholderia verschuerenii</name>
    <dbReference type="NCBI Taxonomy" id="242163"/>
    <lineage>
        <taxon>Bacteria</taxon>
        <taxon>Pseudomonadati</taxon>
        <taxon>Pseudomonadota</taxon>
        <taxon>Betaproteobacteria</taxon>
        <taxon>Burkholderiales</taxon>
        <taxon>Burkholderiaceae</taxon>
        <taxon>Burkholderia</taxon>
    </lineage>
</organism>
<comment type="caution">
    <text evidence="1">The sequence shown here is derived from an EMBL/GenBank/DDBJ whole genome shotgun (WGS) entry which is preliminary data.</text>
</comment>
<name>A0A0L0M4I0_9BURK</name>
<dbReference type="PATRIC" id="fig|242163.4.peg.4204"/>
<accession>A0A0L0M4I0</accession>
<reference evidence="2" key="1">
    <citation type="submission" date="2015-06" db="EMBL/GenBank/DDBJ databases">
        <title>Comparative genomics of Burkholderia leaf nodule symbionts.</title>
        <authorList>
            <person name="Carlier A."/>
            <person name="Eberl L."/>
            <person name="Pinto-Carbo M."/>
        </authorList>
    </citation>
    <scope>NUCLEOTIDE SEQUENCE [LARGE SCALE GENOMIC DNA]</scope>
    <source>
        <strain evidence="2">UZHbot4</strain>
    </source>
</reference>
<proteinExistence type="predicted"/>
<dbReference type="AlphaFoldDB" id="A0A0L0M4I0"/>
<sequence>MPVVLLSDVQTQAVASSPMNSQALDSKPESPAGTIEIRVGRVVVKVDGLVNADMLRIVLGSLRS</sequence>
<evidence type="ECO:0000313" key="2">
    <source>
        <dbReference type="Proteomes" id="UP000036959"/>
    </source>
</evidence>
<evidence type="ECO:0000313" key="1">
    <source>
        <dbReference type="EMBL" id="KND56909.1"/>
    </source>
</evidence>
<keyword evidence="2" id="KW-1185">Reference proteome</keyword>
<protein>
    <submittedName>
        <fullName evidence="1">Uncharacterized protein</fullName>
    </submittedName>
</protein>
<dbReference type="Proteomes" id="UP000036959">
    <property type="component" value="Unassembled WGS sequence"/>
</dbReference>
<gene>
    <name evidence="1" type="ORF">BVER_02759c</name>
</gene>
<dbReference type="EMBL" id="LFJJ01000302">
    <property type="protein sequence ID" value="KND56909.1"/>
    <property type="molecule type" value="Genomic_DNA"/>
</dbReference>